<dbReference type="Gene3D" id="3.30.310.10">
    <property type="entry name" value="TATA-Binding Protein"/>
    <property type="match status" value="1"/>
</dbReference>
<evidence type="ECO:0000313" key="15">
    <source>
        <dbReference type="EMBL" id="ERN00548.1"/>
    </source>
</evidence>
<dbReference type="Gene3D" id="2.60.40.1150">
    <property type="match status" value="1"/>
</dbReference>
<dbReference type="OMA" id="NPPEVQW"/>
<dbReference type="eggNOG" id="KOG1061">
    <property type="taxonomic scope" value="Eukaryota"/>
</dbReference>
<keyword evidence="5 11" id="KW-0653">Protein transport</keyword>
<keyword evidence="4 11" id="KW-0813">Transport</keyword>
<dbReference type="GO" id="GO:0030665">
    <property type="term" value="C:clathrin-coated vesicle membrane"/>
    <property type="evidence" value="ECO:0007669"/>
    <property type="project" value="UniProtKB-SubCell"/>
</dbReference>
<dbReference type="HOGENOM" id="CLU_006320_2_1_1"/>
<dbReference type="FunFam" id="3.30.310.10:FF:000012">
    <property type="entry name" value="Beta-adaptin-like protein"/>
    <property type="match status" value="1"/>
</dbReference>
<dbReference type="SMART" id="SM00809">
    <property type="entry name" value="Alpha_adaptinC2"/>
    <property type="match status" value="1"/>
</dbReference>
<evidence type="ECO:0000256" key="8">
    <source>
        <dbReference type="ARBA" id="ARBA00023329"/>
    </source>
</evidence>
<dbReference type="FunFam" id="2.60.40.1150:FF:000002">
    <property type="entry name" value="Beta-adaptin-like protein C"/>
    <property type="match status" value="1"/>
</dbReference>
<keyword evidence="16" id="KW-1185">Reference proteome</keyword>
<dbReference type="InterPro" id="IPR008152">
    <property type="entry name" value="Clathrin_a/b/g-adaptin_app_Ig"/>
</dbReference>
<dbReference type="InterPro" id="IPR011989">
    <property type="entry name" value="ARM-like"/>
</dbReference>
<evidence type="ECO:0000256" key="4">
    <source>
        <dbReference type="ARBA" id="ARBA00022448"/>
    </source>
</evidence>
<dbReference type="Pfam" id="PF01602">
    <property type="entry name" value="Adaptin_N"/>
    <property type="match status" value="1"/>
</dbReference>
<dbReference type="STRING" id="13333.W1NY12"/>
<dbReference type="GO" id="GO:0016192">
    <property type="term" value="P:vesicle-mediated transport"/>
    <property type="evidence" value="ECO:0000318"/>
    <property type="project" value="GO_Central"/>
</dbReference>
<gene>
    <name evidence="15" type="ORF">AMTR_s00102p00095780</name>
</gene>
<dbReference type="InterPro" id="IPR009028">
    <property type="entry name" value="Coatomer/calthrin_app_sub_C"/>
</dbReference>
<sequence>MSGHDSKYFSTTKKGEIPELKDELNSQYKDKKKDAVKKVIAAMTVGKDVSSLFTDVVNCMQTENLELKKLVYLYLINYAKSQPDLAILAVNTFVKDSQDPNPLIRALAVRTMGCIRVDKITEYLCDPLQRCLKDDDPYVRKTASICVAKLYDINAELVEDRGFLDTLKDLISDSNPMVVANAVAALAEIQENSCRPIFEITSHTLSKLLTALNECTEWGQVFILDALSRYKASDARDAENIVERVTPRLQHANCAVVLSAVKMILMQMELITSTDVVRNLCKKMAPPLVTLLSAEPEIQYVALRNINLIVQRRPTILAHEIKVFFCKYNDPIYVKMEKLEIMIKLASDRNIDQVLLEFKEYATEVDVDFVRKAVRAIGRCAIKLERAAERCISVLLELIKIKVNYVVQEAIIVIKDIFRRYPNTYESIIATLCESLDTLDEPEAKASMIWIIGEYAERIDNADELLESFLESFPEEPALVQLQLLTATVKLFLKKPTEGPQQMIQVVLNNATLETDNPDLRDRAYIYWRLLSTDPEAAKDVVLAEKPVISDDSNQLDPALLDELLANIATLASVYHKPPDAFVSRVKTSIQRPEEDEEFDGVDAGSSESSVHAVDNSSSPSVSSNVPYASTREGAPAAPAPAPAPVPDLLGDLIGLDNALVPVDQPAVASGPPLPVLLPSSSGQGLQINGQLTRRDGQIFYSIMFENNSQIPLDGFMIQFNKNTFGLAAAGPLQVPQLQPGASARTLLPMVLFQNISPGPPSSLLQVAVKNMQQPVWYFNDKVSLQPFFTEDGRMERANFLETWKSLPDSNEIVKELTASLINNVDVTLDKLAASNLFFIAKRRHANQEVLYLSTKIPGNIPFLIELTTTAGIPGVKCAIKTPNPEMAPLFFEAMEALLK</sequence>
<dbReference type="PANTHER" id="PTHR11134">
    <property type="entry name" value="ADAPTOR COMPLEX SUBUNIT BETA FAMILY MEMBER"/>
    <property type="match status" value="1"/>
</dbReference>
<feature type="region of interest" description="Disordered" evidence="12">
    <location>
        <begin position="587"/>
        <end position="643"/>
    </location>
</feature>
<dbReference type="GO" id="GO:0005794">
    <property type="term" value="C:Golgi apparatus"/>
    <property type="evidence" value="ECO:0007669"/>
    <property type="project" value="UniProtKB-SubCell"/>
</dbReference>
<dbReference type="SMART" id="SM01020">
    <property type="entry name" value="B2-adapt-app_C"/>
    <property type="match status" value="1"/>
</dbReference>
<dbReference type="SUPFAM" id="SSF48371">
    <property type="entry name" value="ARM repeat"/>
    <property type="match status" value="1"/>
</dbReference>
<dbReference type="Proteomes" id="UP000017836">
    <property type="component" value="Unassembled WGS sequence"/>
</dbReference>
<feature type="domain" description="Clathrin adaptor alpha/beta/gamma-adaptin appendage Ig-like subdomain" evidence="13">
    <location>
        <begin position="666"/>
        <end position="780"/>
    </location>
</feature>
<evidence type="ECO:0000256" key="10">
    <source>
        <dbReference type="ARBA" id="ARBA00065056"/>
    </source>
</evidence>
<dbReference type="InterPro" id="IPR016024">
    <property type="entry name" value="ARM-type_fold"/>
</dbReference>
<keyword evidence="7 11" id="KW-0472">Membrane</keyword>
<dbReference type="Pfam" id="PF09066">
    <property type="entry name" value="B2-adapt-app_C"/>
    <property type="match status" value="1"/>
</dbReference>
<dbReference type="InterPro" id="IPR012295">
    <property type="entry name" value="TBP_dom_sf"/>
</dbReference>
<dbReference type="SUPFAM" id="SSF49348">
    <property type="entry name" value="Clathrin adaptor appendage domain"/>
    <property type="match status" value="1"/>
</dbReference>
<dbReference type="GO" id="GO:0030131">
    <property type="term" value="C:clathrin adaptor complex"/>
    <property type="evidence" value="ECO:0007669"/>
    <property type="project" value="InterPro"/>
</dbReference>
<comment type="similarity">
    <text evidence="3 11">Belongs to the adaptor complexes large subunit family.</text>
</comment>
<evidence type="ECO:0000256" key="12">
    <source>
        <dbReference type="SAM" id="MobiDB-lite"/>
    </source>
</evidence>
<evidence type="ECO:0000313" key="16">
    <source>
        <dbReference type="Proteomes" id="UP000017836"/>
    </source>
</evidence>
<dbReference type="InterPro" id="IPR013037">
    <property type="entry name" value="Clathrin_b-adaptin_app_Ig-like"/>
</dbReference>
<evidence type="ECO:0000256" key="7">
    <source>
        <dbReference type="ARBA" id="ARBA00023136"/>
    </source>
</evidence>
<dbReference type="Gramene" id="ERN00548">
    <property type="protein sequence ID" value="ERN00548"/>
    <property type="gene ID" value="AMTR_s00102p00095780"/>
</dbReference>
<evidence type="ECO:0000259" key="14">
    <source>
        <dbReference type="SMART" id="SM01020"/>
    </source>
</evidence>
<evidence type="ECO:0000256" key="3">
    <source>
        <dbReference type="ARBA" id="ARBA00006613"/>
    </source>
</evidence>
<proteinExistence type="inferred from homology"/>
<reference evidence="16" key="1">
    <citation type="journal article" date="2013" name="Science">
        <title>The Amborella genome and the evolution of flowering plants.</title>
        <authorList>
            <consortium name="Amborella Genome Project"/>
        </authorList>
    </citation>
    <scope>NUCLEOTIDE SEQUENCE [LARGE SCALE GENOMIC DNA]</scope>
</reference>
<evidence type="ECO:0000256" key="1">
    <source>
        <dbReference type="ARBA" id="ARBA00004145"/>
    </source>
</evidence>
<dbReference type="InterPro" id="IPR016342">
    <property type="entry name" value="AP_complex_bsu_1_2_4"/>
</dbReference>
<dbReference type="Gene3D" id="1.25.10.10">
    <property type="entry name" value="Leucine-rich Repeat Variant"/>
    <property type="match status" value="1"/>
</dbReference>
<dbReference type="GO" id="GO:0030276">
    <property type="term" value="F:clathrin binding"/>
    <property type="evidence" value="ECO:0007669"/>
    <property type="project" value="InterPro"/>
</dbReference>
<name>W1NY12_AMBTC</name>
<protein>
    <recommendedName>
        <fullName evidence="11">Beta-adaptin-like protein</fullName>
    </recommendedName>
</protein>
<dbReference type="AlphaFoldDB" id="W1NY12"/>
<evidence type="ECO:0000256" key="6">
    <source>
        <dbReference type="ARBA" id="ARBA00023034"/>
    </source>
</evidence>
<comment type="function">
    <text evidence="9 11">Subunit of clathrin-associated adaptor protein complex that plays a role in protein sorting in the late-Golgi/trans-Golgi network (TGN) and/or endosomes. The AP complexes mediate both the recruitment of clathrin to membranes and the recognition of sorting signals within the cytosolic tails of transmembrane cargo molecules.</text>
</comment>
<keyword evidence="8" id="KW-0968">Cytoplasmic vesicle</keyword>
<dbReference type="EMBL" id="KI394858">
    <property type="protein sequence ID" value="ERN00548.1"/>
    <property type="molecule type" value="Genomic_DNA"/>
</dbReference>
<dbReference type="PIRSF" id="PIRSF002291">
    <property type="entry name" value="AP_complex_beta"/>
    <property type="match status" value="1"/>
</dbReference>
<comment type="subunit">
    <text evidence="10 11">Adaptor protein complexes are heterotetramers composed of two large adaptins (beta-type subunit and alpha-type or delta-type or epsilon-type or gamma-type subunit), a medium adaptin (mu-type subunit) and a small adaptin (sigma-type subunit).</text>
</comment>
<feature type="domain" description="Beta-adaptin appendage C-terminal subdomain" evidence="14">
    <location>
        <begin position="789"/>
        <end position="900"/>
    </location>
</feature>
<dbReference type="OrthoDB" id="10254310at2759"/>
<evidence type="ECO:0000259" key="13">
    <source>
        <dbReference type="SMART" id="SM00809"/>
    </source>
</evidence>
<dbReference type="Pfam" id="PF02883">
    <property type="entry name" value="Alpha_adaptinC2"/>
    <property type="match status" value="1"/>
</dbReference>
<keyword evidence="6" id="KW-0333">Golgi apparatus</keyword>
<dbReference type="GO" id="GO:0006886">
    <property type="term" value="P:intracellular protein transport"/>
    <property type="evidence" value="ECO:0007669"/>
    <property type="project" value="InterPro"/>
</dbReference>
<comment type="subcellular location">
    <subcellularLocation>
        <location evidence="1">Cytoplasmic vesicle</location>
        <location evidence="1">Clathrin-coated vesicle membrane</location>
        <topology evidence="1">Peripheral membrane protein</topology>
        <orientation evidence="1">Cytoplasmic side</orientation>
    </subcellularLocation>
    <subcellularLocation>
        <location evidence="2">Golgi apparatus</location>
        <location evidence="2">trans-Golgi network</location>
    </subcellularLocation>
</comment>
<dbReference type="InterPro" id="IPR015151">
    <property type="entry name" value="B-adaptin_app_sub_C"/>
</dbReference>
<dbReference type="FunFam" id="1.25.10.10:FF:000002">
    <property type="entry name" value="AP complex subunit beta"/>
    <property type="match status" value="1"/>
</dbReference>
<feature type="compositionally biased region" description="Low complexity" evidence="12">
    <location>
        <begin position="616"/>
        <end position="627"/>
    </location>
</feature>
<dbReference type="KEGG" id="atr:18428601"/>
<dbReference type="InterPro" id="IPR002553">
    <property type="entry name" value="Clathrin/coatomer_adapt-like_N"/>
</dbReference>
<dbReference type="InterPro" id="IPR013041">
    <property type="entry name" value="Clathrin_app_Ig-like_sf"/>
</dbReference>
<evidence type="ECO:0000256" key="5">
    <source>
        <dbReference type="ARBA" id="ARBA00022927"/>
    </source>
</evidence>
<organism evidence="15 16">
    <name type="scientific">Amborella trichopoda</name>
    <dbReference type="NCBI Taxonomy" id="13333"/>
    <lineage>
        <taxon>Eukaryota</taxon>
        <taxon>Viridiplantae</taxon>
        <taxon>Streptophyta</taxon>
        <taxon>Embryophyta</taxon>
        <taxon>Tracheophyta</taxon>
        <taxon>Spermatophyta</taxon>
        <taxon>Magnoliopsida</taxon>
        <taxon>Amborellales</taxon>
        <taxon>Amborellaceae</taxon>
        <taxon>Amborella</taxon>
    </lineage>
</organism>
<evidence type="ECO:0000256" key="2">
    <source>
        <dbReference type="ARBA" id="ARBA00004601"/>
    </source>
</evidence>
<dbReference type="InterPro" id="IPR026739">
    <property type="entry name" value="AP_beta"/>
</dbReference>
<dbReference type="SUPFAM" id="SSF55711">
    <property type="entry name" value="Subdomain of clathrin and coatomer appendage domain"/>
    <property type="match status" value="1"/>
</dbReference>
<evidence type="ECO:0000256" key="9">
    <source>
        <dbReference type="ARBA" id="ARBA00056315"/>
    </source>
</evidence>
<evidence type="ECO:0000256" key="11">
    <source>
        <dbReference type="PIRNR" id="PIRNR002291"/>
    </source>
</evidence>
<accession>W1NY12</accession>